<comment type="caution">
    <text evidence="2">The sequence shown here is derived from an EMBL/GenBank/DDBJ whole genome shotgun (WGS) entry which is preliminary data.</text>
</comment>
<evidence type="ECO:0000313" key="2">
    <source>
        <dbReference type="EMBL" id="KAH0961244.1"/>
    </source>
</evidence>
<dbReference type="OrthoDB" id="5098447at2759"/>
<evidence type="ECO:0000256" key="1">
    <source>
        <dbReference type="SAM" id="MobiDB-lite"/>
    </source>
</evidence>
<evidence type="ECO:0000313" key="3">
    <source>
        <dbReference type="Proteomes" id="UP000824596"/>
    </source>
</evidence>
<dbReference type="GeneID" id="68356451"/>
<dbReference type="EMBL" id="JAIZPD010000008">
    <property type="protein sequence ID" value="KAH0961244.1"/>
    <property type="molecule type" value="Genomic_DNA"/>
</dbReference>
<sequence>MAPRISCLVDNVQLLRRSAKDAKRDAKQWAASSGDSDPTAAHVEEGGTDDAGVESTATYQSNSIGDATRLIDVVRGAVGTNQVAAKSPALMAMMQQLCRFQQSTLCSAAELEATMEPERGARRIDMPGRVFSGAAPPPQDQVRAIRSQQTSASKERERMIQGIQSMPAARESDRRAALRRVMIGFGEDDVDMTTADSDNTAGDADAGMQVQLGPSTSFSAAGRELAKRLTLNRRQSIAFLIVCRQLDLTRQNDGGDVG</sequence>
<organism evidence="2 3">
    <name type="scientific">Hirsutella rhossiliensis</name>
    <dbReference type="NCBI Taxonomy" id="111463"/>
    <lineage>
        <taxon>Eukaryota</taxon>
        <taxon>Fungi</taxon>
        <taxon>Dikarya</taxon>
        <taxon>Ascomycota</taxon>
        <taxon>Pezizomycotina</taxon>
        <taxon>Sordariomycetes</taxon>
        <taxon>Hypocreomycetidae</taxon>
        <taxon>Hypocreales</taxon>
        <taxon>Ophiocordycipitaceae</taxon>
        <taxon>Hirsutella</taxon>
    </lineage>
</organism>
<reference evidence="2" key="1">
    <citation type="submission" date="2021-09" db="EMBL/GenBank/DDBJ databases">
        <title>A high-quality genome of the endoparasitic fungus Hirsutella rhossiliensis with a comparison of Hirsutella genomes reveals transposable elements contributing to genome size variation.</title>
        <authorList>
            <person name="Lin R."/>
            <person name="Jiao Y."/>
            <person name="Sun X."/>
            <person name="Ling J."/>
            <person name="Xie B."/>
            <person name="Cheng X."/>
        </authorList>
    </citation>
    <scope>NUCLEOTIDE SEQUENCE</scope>
    <source>
        <strain evidence="2">HR02</strain>
    </source>
</reference>
<proteinExistence type="predicted"/>
<name>A0A9P8MVM6_9HYPO</name>
<keyword evidence="3" id="KW-1185">Reference proteome</keyword>
<accession>A0A9P8MVM6</accession>
<feature type="region of interest" description="Disordered" evidence="1">
    <location>
        <begin position="23"/>
        <end position="54"/>
    </location>
</feature>
<dbReference type="AlphaFoldDB" id="A0A9P8MVM6"/>
<dbReference type="RefSeq" id="XP_044718757.1">
    <property type="nucleotide sequence ID" value="XM_044865793.1"/>
</dbReference>
<gene>
    <name evidence="2" type="ORF">HRG_07322</name>
</gene>
<dbReference type="Proteomes" id="UP000824596">
    <property type="component" value="Unassembled WGS sequence"/>
</dbReference>
<protein>
    <submittedName>
        <fullName evidence="2">PIF1 protein</fullName>
    </submittedName>
</protein>